<dbReference type="CDD" id="cd19165">
    <property type="entry name" value="HemeO"/>
    <property type="match status" value="1"/>
</dbReference>
<dbReference type="GO" id="GO:0046872">
    <property type="term" value="F:metal ion binding"/>
    <property type="evidence" value="ECO:0007669"/>
    <property type="project" value="UniProtKB-KW"/>
</dbReference>
<dbReference type="EMBL" id="LGRX02006372">
    <property type="protein sequence ID" value="KAK3276821.1"/>
    <property type="molecule type" value="Genomic_DNA"/>
</dbReference>
<evidence type="ECO:0000256" key="1">
    <source>
        <dbReference type="ARBA" id="ARBA00022617"/>
    </source>
</evidence>
<organism evidence="4 5">
    <name type="scientific">Cymbomonas tetramitiformis</name>
    <dbReference type="NCBI Taxonomy" id="36881"/>
    <lineage>
        <taxon>Eukaryota</taxon>
        <taxon>Viridiplantae</taxon>
        <taxon>Chlorophyta</taxon>
        <taxon>Pyramimonadophyceae</taxon>
        <taxon>Pyramimonadales</taxon>
        <taxon>Pyramimonadaceae</taxon>
        <taxon>Cymbomonas</taxon>
    </lineage>
</organism>
<keyword evidence="2" id="KW-0479">Metal-binding</keyword>
<comment type="caution">
    <text evidence="4">The sequence shown here is derived from an EMBL/GenBank/DDBJ whole genome shotgun (WGS) entry which is preliminary data.</text>
</comment>
<name>A0AAE0GEW7_9CHLO</name>
<dbReference type="SUPFAM" id="SSF48613">
    <property type="entry name" value="Heme oxygenase-like"/>
    <property type="match status" value="1"/>
</dbReference>
<evidence type="ECO:0000313" key="5">
    <source>
        <dbReference type="Proteomes" id="UP001190700"/>
    </source>
</evidence>
<proteinExistence type="predicted"/>
<gene>
    <name evidence="4" type="ORF">CYMTET_15133</name>
</gene>
<keyword evidence="5" id="KW-1185">Reference proteome</keyword>
<dbReference type="GO" id="GO:0004392">
    <property type="term" value="F:heme oxygenase (decyclizing) activity"/>
    <property type="evidence" value="ECO:0007669"/>
    <property type="project" value="InterPro"/>
</dbReference>
<dbReference type="PANTHER" id="PTHR10720:SF0">
    <property type="entry name" value="HEME OXYGENASE"/>
    <property type="match status" value="1"/>
</dbReference>
<evidence type="ECO:0000256" key="3">
    <source>
        <dbReference type="ARBA" id="ARBA00023004"/>
    </source>
</evidence>
<evidence type="ECO:0008006" key="6">
    <source>
        <dbReference type="Google" id="ProtNLM"/>
    </source>
</evidence>
<dbReference type="Gene3D" id="1.20.910.10">
    <property type="entry name" value="Heme oxygenase-like"/>
    <property type="match status" value="1"/>
</dbReference>
<protein>
    <recommendedName>
        <fullName evidence="6">Heme oxygenase</fullName>
    </recommendedName>
</protein>
<evidence type="ECO:0000256" key="2">
    <source>
        <dbReference type="ARBA" id="ARBA00022723"/>
    </source>
</evidence>
<dbReference type="GO" id="GO:0006788">
    <property type="term" value="P:heme oxidation"/>
    <property type="evidence" value="ECO:0007669"/>
    <property type="project" value="InterPro"/>
</dbReference>
<keyword evidence="1" id="KW-0349">Heme</keyword>
<dbReference type="Pfam" id="PF01126">
    <property type="entry name" value="Heme_oxygenase"/>
    <property type="match status" value="1"/>
</dbReference>
<dbReference type="GO" id="GO:0042167">
    <property type="term" value="P:heme catabolic process"/>
    <property type="evidence" value="ECO:0007669"/>
    <property type="project" value="TreeGrafter"/>
</dbReference>
<reference evidence="4 5" key="1">
    <citation type="journal article" date="2015" name="Genome Biol. Evol.">
        <title>Comparative Genomics of a Bacterivorous Green Alga Reveals Evolutionary Causalities and Consequences of Phago-Mixotrophic Mode of Nutrition.</title>
        <authorList>
            <person name="Burns J.A."/>
            <person name="Paasch A."/>
            <person name="Narechania A."/>
            <person name="Kim E."/>
        </authorList>
    </citation>
    <scope>NUCLEOTIDE SEQUENCE [LARGE SCALE GENOMIC DNA]</scope>
    <source>
        <strain evidence="4 5">PLY_AMNH</strain>
    </source>
</reference>
<dbReference type="InterPro" id="IPR002051">
    <property type="entry name" value="Haem_Oase"/>
</dbReference>
<evidence type="ECO:0000313" key="4">
    <source>
        <dbReference type="EMBL" id="KAK3276821.1"/>
    </source>
</evidence>
<dbReference type="InterPro" id="IPR016053">
    <property type="entry name" value="Haem_Oase-like"/>
</dbReference>
<dbReference type="AlphaFoldDB" id="A0AAE0GEW7"/>
<accession>A0AAE0GEW7</accession>
<dbReference type="InterPro" id="IPR016084">
    <property type="entry name" value="Haem_Oase-like_multi-hlx"/>
</dbReference>
<dbReference type="Proteomes" id="UP001190700">
    <property type="component" value="Unassembled WGS sequence"/>
</dbReference>
<dbReference type="GO" id="GO:0020037">
    <property type="term" value="F:heme binding"/>
    <property type="evidence" value="ECO:0007669"/>
    <property type="project" value="TreeGrafter"/>
</dbReference>
<sequence>MLRMHRNLVAALRGQLPKSVQTQSTRLYYESSSAKIFKESRANKVGLSYALDGSLRSGEHDMKVFGLGFLRTVSTRQEFANITASMYFFYKAMEVEFDAFVASEASKSSQGNMKTVANGGASVSRVWREFPELRRAPRLQQDYEGLGLDIDSAVASPATLRYVQRIHEVAKQEPALLLGHFYCRYFADLFGGSMLGYPTKIALALNGIPAFYQFDPSVETNRQQYIERVYALLNEEGDTLNEGLRNAIVAEAITAFRHNQDIFLEQPGQVDKREALDYGHKLIEWSEGVEKNGTMKDAWQEDREASKTSAQEQREYMIARASARAARIDEATDRHIRAVVSSTRSGCTVNDPYEVLTF</sequence>
<keyword evidence="3" id="KW-0408">Iron</keyword>
<dbReference type="GO" id="GO:0006979">
    <property type="term" value="P:response to oxidative stress"/>
    <property type="evidence" value="ECO:0007669"/>
    <property type="project" value="TreeGrafter"/>
</dbReference>
<dbReference type="PANTHER" id="PTHR10720">
    <property type="entry name" value="HEME OXYGENASE"/>
    <property type="match status" value="1"/>
</dbReference>